<dbReference type="RefSeq" id="WP_281841640.1">
    <property type="nucleotide sequence ID" value="NZ_BROH01000003.1"/>
</dbReference>
<dbReference type="Pfam" id="PF20057">
    <property type="entry name" value="DUF6456"/>
    <property type="match status" value="1"/>
</dbReference>
<organism evidence="3 4">
    <name type="scientific">Sinisalibacter aestuarii</name>
    <dbReference type="NCBI Taxonomy" id="2949426"/>
    <lineage>
        <taxon>Bacteria</taxon>
        <taxon>Pseudomonadati</taxon>
        <taxon>Pseudomonadota</taxon>
        <taxon>Alphaproteobacteria</taxon>
        <taxon>Rhodobacterales</taxon>
        <taxon>Roseobacteraceae</taxon>
        <taxon>Sinisalibacter</taxon>
    </lineage>
</organism>
<evidence type="ECO:0000313" key="3">
    <source>
        <dbReference type="EMBL" id="GKY87658.1"/>
    </source>
</evidence>
<evidence type="ECO:0008006" key="5">
    <source>
        <dbReference type="Google" id="ProtNLM"/>
    </source>
</evidence>
<feature type="domain" description="Transposase IS30-like HTH" evidence="1">
    <location>
        <begin position="32"/>
        <end position="57"/>
    </location>
</feature>
<dbReference type="EMBL" id="BROH01000003">
    <property type="protein sequence ID" value="GKY87658.1"/>
    <property type="molecule type" value="Genomic_DNA"/>
</dbReference>
<dbReference type="Pfam" id="PF13936">
    <property type="entry name" value="HTH_38"/>
    <property type="match status" value="1"/>
</dbReference>
<dbReference type="Proteomes" id="UP001144205">
    <property type="component" value="Unassembled WGS sequence"/>
</dbReference>
<accession>A0ABQ5LSE3</accession>
<gene>
    <name evidence="3" type="ORF">STA1M1_15270</name>
</gene>
<evidence type="ECO:0000259" key="1">
    <source>
        <dbReference type="Pfam" id="PF13936"/>
    </source>
</evidence>
<evidence type="ECO:0000313" key="4">
    <source>
        <dbReference type="Proteomes" id="UP001144205"/>
    </source>
</evidence>
<name>A0ABQ5LSE3_9RHOB</name>
<reference evidence="3" key="1">
    <citation type="journal article" date="2023" name="Int. J. Syst. Evol. Microbiol.">
        <title>Sinisalibacter aestuarii sp. nov., isolated from estuarine sediment of the Arakawa River.</title>
        <authorList>
            <person name="Arafat S.T."/>
            <person name="Hirano S."/>
            <person name="Sato A."/>
            <person name="Takeuchi K."/>
            <person name="Yasuda T."/>
            <person name="Terahara T."/>
            <person name="Hamada M."/>
            <person name="Kobayashi T."/>
        </authorList>
    </citation>
    <scope>NUCLEOTIDE SEQUENCE</scope>
    <source>
        <strain evidence="3">B-399</strain>
    </source>
</reference>
<dbReference type="InterPro" id="IPR025246">
    <property type="entry name" value="IS30-like_HTH"/>
</dbReference>
<dbReference type="InterPro" id="IPR045599">
    <property type="entry name" value="DUF6456"/>
</dbReference>
<sequence length="369" mass="39643">MGNAQAIGALDAQVRLPGWVPQEVRVYLAHTEAGESIRSIARALGHHPSTVLRQVRRTETLRDDPLADSGLARLGRLVSGAAGQSLPPSTAQDHMQMKLTPEGQAMLARDTLRVLRAMMAPRSLLVIADGVDDAVVVQDTGGDRPVRRAVLGRDLAEVLALREFIAGTQTGRLTRYHITAAGRAEAGRLMAESESRRSALLGAAEDAGRAARADRPIPVRRRSAGTDAPYYVLSRRRRADGEAWLPPALIAAAARFRETWEIAQIGADATRAWAQMMAAGGRGRAGGAAPGAPTRRLEAEAELQAAMRVLGPDLAETLILGVCREEGMEDIENRLDFPARSGKIVLRIALRRLARHYADTGSGGFDMIS</sequence>
<evidence type="ECO:0000259" key="2">
    <source>
        <dbReference type="Pfam" id="PF20057"/>
    </source>
</evidence>
<proteinExistence type="predicted"/>
<comment type="caution">
    <text evidence="3">The sequence shown here is derived from an EMBL/GenBank/DDBJ whole genome shotgun (WGS) entry which is preliminary data.</text>
</comment>
<feature type="domain" description="DUF6456" evidence="2">
    <location>
        <begin position="222"/>
        <end position="358"/>
    </location>
</feature>
<protein>
    <recommendedName>
        <fullName evidence="5">Helix-turn-helix domain-containing protein</fullName>
    </recommendedName>
</protein>
<keyword evidence="4" id="KW-1185">Reference proteome</keyword>